<evidence type="ECO:0000313" key="7">
    <source>
        <dbReference type="Proteomes" id="UP001206548"/>
    </source>
</evidence>
<name>A0ABT2F601_9STRE</name>
<dbReference type="Gene3D" id="1.10.10.10">
    <property type="entry name" value="Winged helix-like DNA-binding domain superfamily/Winged helix DNA-binding domain"/>
    <property type="match status" value="1"/>
</dbReference>
<organism evidence="6 7">
    <name type="scientific">Streptococcus sciuri</name>
    <dbReference type="NCBI Taxonomy" id="2973939"/>
    <lineage>
        <taxon>Bacteria</taxon>
        <taxon>Bacillati</taxon>
        <taxon>Bacillota</taxon>
        <taxon>Bacilli</taxon>
        <taxon>Lactobacillales</taxon>
        <taxon>Streptococcaceae</taxon>
        <taxon>Streptococcus</taxon>
    </lineage>
</organism>
<dbReference type="Gene3D" id="3.40.1410.10">
    <property type="entry name" value="Chorismate lyase-like"/>
    <property type="match status" value="1"/>
</dbReference>
<dbReference type="InterPro" id="IPR012770">
    <property type="entry name" value="TreR"/>
</dbReference>
<dbReference type="InterPro" id="IPR036388">
    <property type="entry name" value="WH-like_DNA-bd_sf"/>
</dbReference>
<dbReference type="NCBIfam" id="TIGR02404">
    <property type="entry name" value="trehalos_R_Bsub"/>
    <property type="match status" value="1"/>
</dbReference>
<dbReference type="InterPro" id="IPR036390">
    <property type="entry name" value="WH_DNA-bd_sf"/>
</dbReference>
<protein>
    <recommendedName>
        <fullName evidence="4">Trehalose operon repressor</fullName>
    </recommendedName>
</protein>
<dbReference type="PANTHER" id="PTHR44846:SF12">
    <property type="entry name" value="HTH-TYPE TRANSCRIPTIONAL REGULATOR TRER"/>
    <property type="match status" value="1"/>
</dbReference>
<dbReference type="InterPro" id="IPR028978">
    <property type="entry name" value="Chorismate_lyase_/UTRA_dom_sf"/>
</dbReference>
<dbReference type="PRINTS" id="PR00037">
    <property type="entry name" value="HTHLACR"/>
</dbReference>
<evidence type="ECO:0000256" key="4">
    <source>
        <dbReference type="NCBIfam" id="TIGR02404"/>
    </source>
</evidence>
<evidence type="ECO:0000256" key="2">
    <source>
        <dbReference type="ARBA" id="ARBA00023125"/>
    </source>
</evidence>
<dbReference type="Pfam" id="PF07702">
    <property type="entry name" value="UTRA"/>
    <property type="match status" value="1"/>
</dbReference>
<dbReference type="InterPro" id="IPR011663">
    <property type="entry name" value="UTRA"/>
</dbReference>
<keyword evidence="3" id="KW-0804">Transcription</keyword>
<evidence type="ECO:0000259" key="5">
    <source>
        <dbReference type="PROSITE" id="PS50949"/>
    </source>
</evidence>
<dbReference type="SUPFAM" id="SSF46785">
    <property type="entry name" value="Winged helix' DNA-binding domain"/>
    <property type="match status" value="1"/>
</dbReference>
<dbReference type="EMBL" id="JANUXX010000002">
    <property type="protein sequence ID" value="MCS4487911.1"/>
    <property type="molecule type" value="Genomic_DNA"/>
</dbReference>
<feature type="domain" description="HTH gntR-type" evidence="5">
    <location>
        <begin position="1"/>
        <end position="69"/>
    </location>
</feature>
<dbReference type="InterPro" id="IPR050679">
    <property type="entry name" value="Bact_HTH_transcr_reg"/>
</dbReference>
<sequence>MKKYQAIASDLEKAIQNGNYQPNTFLPTEDSLVKHYQVSRDTIRRALRQLSEQGLIKKRHGAGSQVIKQKQINFPVSELTSYQELSHHLDVSSKTNVISIDKLIVDEDLAQLTGFKVNSLIWRIVRQRVVDELASVIDIDYLRKDLIPEMTRQIAEQSIYHYLEEELGLDIAFAQKEITIDQLTDMDKLLLDLGQEHHVVSVKSKVFLSSQEQFQFTESRHKLEKFKFVDFARRKKHKN</sequence>
<dbReference type="SUPFAM" id="SSF64288">
    <property type="entry name" value="Chorismate lyase-like"/>
    <property type="match status" value="1"/>
</dbReference>
<evidence type="ECO:0000313" key="6">
    <source>
        <dbReference type="EMBL" id="MCS4487911.1"/>
    </source>
</evidence>
<dbReference type="RefSeq" id="WP_259137456.1">
    <property type="nucleotide sequence ID" value="NZ_JANUXX010000002.1"/>
</dbReference>
<keyword evidence="7" id="KW-1185">Reference proteome</keyword>
<accession>A0ABT2F601</accession>
<keyword evidence="1" id="KW-0805">Transcription regulation</keyword>
<dbReference type="Pfam" id="PF00392">
    <property type="entry name" value="GntR"/>
    <property type="match status" value="1"/>
</dbReference>
<evidence type="ECO:0000256" key="3">
    <source>
        <dbReference type="ARBA" id="ARBA00023163"/>
    </source>
</evidence>
<dbReference type="Proteomes" id="UP001206548">
    <property type="component" value="Unassembled WGS sequence"/>
</dbReference>
<dbReference type="InterPro" id="IPR001034">
    <property type="entry name" value="DeoR_HTH"/>
</dbReference>
<evidence type="ECO:0000256" key="1">
    <source>
        <dbReference type="ARBA" id="ARBA00023015"/>
    </source>
</evidence>
<gene>
    <name evidence="6" type="primary">treR</name>
    <name evidence="6" type="ORF">NXS10_02850</name>
</gene>
<dbReference type="InterPro" id="IPR000524">
    <property type="entry name" value="Tscrpt_reg_HTH_GntR"/>
</dbReference>
<dbReference type="PANTHER" id="PTHR44846">
    <property type="entry name" value="MANNOSYL-D-GLYCERATE TRANSPORT/METABOLISM SYSTEM REPRESSOR MNGR-RELATED"/>
    <property type="match status" value="1"/>
</dbReference>
<dbReference type="SMART" id="SM00866">
    <property type="entry name" value="UTRA"/>
    <property type="match status" value="1"/>
</dbReference>
<keyword evidence="2" id="KW-0238">DNA-binding</keyword>
<dbReference type="PROSITE" id="PS50949">
    <property type="entry name" value="HTH_GNTR"/>
    <property type="match status" value="1"/>
</dbReference>
<dbReference type="SMART" id="SM00345">
    <property type="entry name" value="HTH_GNTR"/>
    <property type="match status" value="1"/>
</dbReference>
<reference evidence="6 7" key="1">
    <citation type="journal article" date="2023" name="Int. J. Syst. Evol. Microbiol.">
        <title>Streptococcus sciuri sp. nov., Staphylococcus marylandisciuri sp. nov. and Staphylococcus americanisciuri sp. nov., isolated from faeces of eastern grey squirrel (Sciurus carolinensis).</title>
        <authorList>
            <person name="Volokhov D.V."/>
            <person name="Zagorodnyaya T.A."/>
            <person name="Furtak V.A."/>
            <person name="Nattanmai G."/>
            <person name="Randall L."/>
            <person name="Jose S."/>
            <person name="Gao Y."/>
            <person name="Eisenberg T."/>
            <person name="Delmonte P."/>
            <person name="Blom J."/>
            <person name="Mitchell K.K."/>
        </authorList>
    </citation>
    <scope>NUCLEOTIDE SEQUENCE [LARGE SCALE GENOMIC DNA]</scope>
    <source>
        <strain evidence="6 7">SQ9-PEA</strain>
    </source>
</reference>
<dbReference type="PRINTS" id="PR00035">
    <property type="entry name" value="HTHGNTR"/>
</dbReference>
<dbReference type="CDD" id="cd07377">
    <property type="entry name" value="WHTH_GntR"/>
    <property type="match status" value="1"/>
</dbReference>
<proteinExistence type="predicted"/>
<comment type="caution">
    <text evidence="6">The sequence shown here is derived from an EMBL/GenBank/DDBJ whole genome shotgun (WGS) entry which is preliminary data.</text>
</comment>